<feature type="transmembrane region" description="Helical" evidence="1">
    <location>
        <begin position="35"/>
        <end position="53"/>
    </location>
</feature>
<dbReference type="RefSeq" id="WP_183310310.1">
    <property type="nucleotide sequence ID" value="NZ_JACIEW010000002.1"/>
</dbReference>
<keyword evidence="1" id="KW-0812">Transmembrane</keyword>
<evidence type="ECO:0000313" key="4">
    <source>
        <dbReference type="Proteomes" id="UP000547011"/>
    </source>
</evidence>
<reference evidence="3 4" key="1">
    <citation type="submission" date="2020-08" db="EMBL/GenBank/DDBJ databases">
        <title>Genomic Encyclopedia of Type Strains, Phase IV (KMG-IV): sequencing the most valuable type-strain genomes for metagenomic binning, comparative biology and taxonomic classification.</title>
        <authorList>
            <person name="Goeker M."/>
        </authorList>
    </citation>
    <scope>NUCLEOTIDE SEQUENCE [LARGE SCALE GENOMIC DNA]</scope>
    <source>
        <strain evidence="3 4">DSM 23447</strain>
    </source>
</reference>
<evidence type="ECO:0000256" key="1">
    <source>
        <dbReference type="SAM" id="Phobius"/>
    </source>
</evidence>
<feature type="domain" description="DUF2061" evidence="2">
    <location>
        <begin position="8"/>
        <end position="59"/>
    </location>
</feature>
<evidence type="ECO:0000313" key="3">
    <source>
        <dbReference type="EMBL" id="MBB4051564.1"/>
    </source>
</evidence>
<keyword evidence="1" id="KW-1133">Transmembrane helix</keyword>
<dbReference type="AlphaFoldDB" id="A0A7W6NAK9"/>
<keyword evidence="4" id="KW-1185">Reference proteome</keyword>
<keyword evidence="1" id="KW-0472">Membrane</keyword>
<evidence type="ECO:0000259" key="2">
    <source>
        <dbReference type="Pfam" id="PF09834"/>
    </source>
</evidence>
<gene>
    <name evidence="3" type="ORF">GGR20_001200</name>
</gene>
<dbReference type="EMBL" id="JACIEW010000002">
    <property type="protein sequence ID" value="MBB4051564.1"/>
    <property type="molecule type" value="Genomic_DNA"/>
</dbReference>
<comment type="caution">
    <text evidence="3">The sequence shown here is derived from an EMBL/GenBank/DDBJ whole genome shotgun (WGS) entry which is preliminary data.</text>
</comment>
<organism evidence="3 4">
    <name type="scientific">Devosia subaequoris</name>
    <dbReference type="NCBI Taxonomy" id="395930"/>
    <lineage>
        <taxon>Bacteria</taxon>
        <taxon>Pseudomonadati</taxon>
        <taxon>Pseudomonadota</taxon>
        <taxon>Alphaproteobacteria</taxon>
        <taxon>Hyphomicrobiales</taxon>
        <taxon>Devosiaceae</taxon>
        <taxon>Devosia</taxon>
    </lineage>
</organism>
<dbReference type="InterPro" id="IPR018638">
    <property type="entry name" value="DUF2061_membrane"/>
</dbReference>
<protein>
    <submittedName>
        <fullName evidence="3">Putative membrane protein</fullName>
    </submittedName>
</protein>
<name>A0A7W6NAK9_9HYPH</name>
<proteinExistence type="predicted"/>
<dbReference type="Proteomes" id="UP000547011">
    <property type="component" value="Unassembled WGS sequence"/>
</dbReference>
<accession>A0A7W6NAK9</accession>
<sequence length="68" mass="7605">METPVRSVVKAITWQVLGLFTMTTLAWFATGDLVASGSLALSAAFTGLICFFFHERIWARIRWGRIGQ</sequence>
<dbReference type="Pfam" id="PF09834">
    <property type="entry name" value="DUF2061"/>
    <property type="match status" value="1"/>
</dbReference>
<feature type="transmembrane region" description="Helical" evidence="1">
    <location>
        <begin position="12"/>
        <end position="29"/>
    </location>
</feature>